<dbReference type="PRINTS" id="PR00411">
    <property type="entry name" value="PNDRDTASEI"/>
</dbReference>
<reference evidence="13 14" key="1">
    <citation type="submission" date="2019-01" db="EMBL/GenBank/DDBJ databases">
        <authorList>
            <person name="Chen W.-M."/>
        </authorList>
    </citation>
    <scope>NUCLEOTIDE SEQUENCE [LARGE SCALE GENOMIC DNA]</scope>
    <source>
        <strain evidence="13 14">ICH-3</strain>
    </source>
</reference>
<dbReference type="InterPro" id="IPR004099">
    <property type="entry name" value="Pyr_nucl-diS_OxRdtase_dimer"/>
</dbReference>
<keyword evidence="14" id="KW-1185">Reference proteome</keyword>
<evidence type="ECO:0000256" key="9">
    <source>
        <dbReference type="PIRSR" id="PIRSR000350-4"/>
    </source>
</evidence>
<dbReference type="AlphaFoldDB" id="A0A3S2TKD5"/>
<dbReference type="Pfam" id="PF07992">
    <property type="entry name" value="Pyr_redox_2"/>
    <property type="match status" value="1"/>
</dbReference>
<evidence type="ECO:0000259" key="12">
    <source>
        <dbReference type="Pfam" id="PF07992"/>
    </source>
</evidence>
<comment type="similarity">
    <text evidence="1 10">Belongs to the class-I pyridine nucleotide-disulfide oxidoreductase family.</text>
</comment>
<dbReference type="Gene3D" id="3.30.390.30">
    <property type="match status" value="1"/>
</dbReference>
<dbReference type="Pfam" id="PF02852">
    <property type="entry name" value="Pyr_redox_dim"/>
    <property type="match status" value="1"/>
</dbReference>
<dbReference type="Gene3D" id="3.50.50.60">
    <property type="entry name" value="FAD/NAD(P)-binding domain"/>
    <property type="match status" value="2"/>
</dbReference>
<dbReference type="GO" id="GO:0050660">
    <property type="term" value="F:flavin adenine dinucleotide binding"/>
    <property type="evidence" value="ECO:0007669"/>
    <property type="project" value="InterPro"/>
</dbReference>
<evidence type="ECO:0000256" key="6">
    <source>
        <dbReference type="ARBA" id="ARBA00023284"/>
    </source>
</evidence>
<evidence type="ECO:0000313" key="13">
    <source>
        <dbReference type="EMBL" id="RVT49630.1"/>
    </source>
</evidence>
<keyword evidence="8" id="KW-0520">NAD</keyword>
<keyword evidence="5" id="KW-1015">Disulfide bond</keyword>
<protein>
    <submittedName>
        <fullName evidence="13">Glutathione-disulfide reductase</fullName>
        <ecNumber evidence="13">1.8.1.7</ecNumber>
    </submittedName>
</protein>
<dbReference type="GO" id="GO:0005829">
    <property type="term" value="C:cytosol"/>
    <property type="evidence" value="ECO:0007669"/>
    <property type="project" value="TreeGrafter"/>
</dbReference>
<proteinExistence type="inferred from homology"/>
<comment type="caution">
    <text evidence="13">The sequence shown here is derived from an EMBL/GenBank/DDBJ whole genome shotgun (WGS) entry which is preliminary data.</text>
</comment>
<dbReference type="GO" id="GO:0045454">
    <property type="term" value="P:cell redox homeostasis"/>
    <property type="evidence" value="ECO:0007669"/>
    <property type="project" value="InterPro"/>
</dbReference>
<feature type="binding site" evidence="8">
    <location>
        <position position="260"/>
    </location>
    <ligand>
        <name>NAD(+)</name>
        <dbReference type="ChEBI" id="CHEBI:57540"/>
    </ligand>
</feature>
<keyword evidence="8" id="KW-0547">Nucleotide-binding</keyword>
<keyword evidence="6 10" id="KW-0676">Redox-active center</keyword>
<gene>
    <name evidence="13" type="ORF">ENE75_18445</name>
</gene>
<dbReference type="PANTHER" id="PTHR42737:SF2">
    <property type="entry name" value="GLUTATHIONE REDUCTASE"/>
    <property type="match status" value="1"/>
</dbReference>
<organism evidence="13 14">
    <name type="scientific">Rubrivivax albus</name>
    <dbReference type="NCBI Taxonomy" id="2499835"/>
    <lineage>
        <taxon>Bacteria</taxon>
        <taxon>Pseudomonadati</taxon>
        <taxon>Pseudomonadota</taxon>
        <taxon>Betaproteobacteria</taxon>
        <taxon>Burkholderiales</taxon>
        <taxon>Sphaerotilaceae</taxon>
        <taxon>Rubrivivax</taxon>
    </lineage>
</organism>
<feature type="binding site" evidence="8">
    <location>
        <begin position="173"/>
        <end position="180"/>
    </location>
    <ligand>
        <name>NAD(+)</name>
        <dbReference type="ChEBI" id="CHEBI:57540"/>
    </ligand>
</feature>
<feature type="disulfide bond" description="Redox-active" evidence="9">
    <location>
        <begin position="42"/>
        <end position="47"/>
    </location>
</feature>
<evidence type="ECO:0000256" key="4">
    <source>
        <dbReference type="ARBA" id="ARBA00023002"/>
    </source>
</evidence>
<dbReference type="OrthoDB" id="178496at2"/>
<feature type="binding site" evidence="8">
    <location>
        <position position="301"/>
    </location>
    <ligand>
        <name>FAD</name>
        <dbReference type="ChEBI" id="CHEBI:57692"/>
    </ligand>
</feature>
<dbReference type="RefSeq" id="WP_128199802.1">
    <property type="nucleotide sequence ID" value="NZ_SACT01000007.1"/>
</dbReference>
<keyword evidence="4 10" id="KW-0560">Oxidoreductase</keyword>
<feature type="domain" description="FAD/NAD(P)-binding" evidence="12">
    <location>
        <begin position="5"/>
        <end position="316"/>
    </location>
</feature>
<dbReference type="PRINTS" id="PR00368">
    <property type="entry name" value="FADPNR"/>
</dbReference>
<dbReference type="InterPro" id="IPR036188">
    <property type="entry name" value="FAD/NAD-bd_sf"/>
</dbReference>
<dbReference type="Proteomes" id="UP000288178">
    <property type="component" value="Unassembled WGS sequence"/>
</dbReference>
<feature type="domain" description="Pyridine nucleotide-disulphide oxidoreductase dimerisation" evidence="11">
    <location>
        <begin position="336"/>
        <end position="443"/>
    </location>
</feature>
<name>A0A3S2TKD5_9BURK</name>
<dbReference type="PIRSF" id="PIRSF000350">
    <property type="entry name" value="Mercury_reductase_MerA"/>
    <property type="match status" value="1"/>
</dbReference>
<dbReference type="GO" id="GO:0004362">
    <property type="term" value="F:glutathione-disulfide reductase (NADPH) activity"/>
    <property type="evidence" value="ECO:0007669"/>
    <property type="project" value="UniProtKB-EC"/>
</dbReference>
<dbReference type="EMBL" id="SACT01000007">
    <property type="protein sequence ID" value="RVT49630.1"/>
    <property type="molecule type" value="Genomic_DNA"/>
</dbReference>
<dbReference type="SUPFAM" id="SSF51905">
    <property type="entry name" value="FAD/NAD(P)-binding domain"/>
    <property type="match status" value="1"/>
</dbReference>
<comment type="cofactor">
    <cofactor evidence="8">
        <name>FAD</name>
        <dbReference type="ChEBI" id="CHEBI:57692"/>
    </cofactor>
    <text evidence="8">Binds 1 FAD per subunit.</text>
</comment>
<evidence type="ECO:0000256" key="5">
    <source>
        <dbReference type="ARBA" id="ARBA00023157"/>
    </source>
</evidence>
<evidence type="ECO:0000313" key="14">
    <source>
        <dbReference type="Proteomes" id="UP000288178"/>
    </source>
</evidence>
<dbReference type="GO" id="GO:0006749">
    <property type="term" value="P:glutathione metabolic process"/>
    <property type="evidence" value="ECO:0007669"/>
    <property type="project" value="TreeGrafter"/>
</dbReference>
<sequence>MGHEFDLIVVGAGSGGVAAARRAAAHGARVVIVEAGRVGGTCVIRGCVPKKLMMYAAAHGRGIAEARAYGWTVDLPRFDMGHWARAKAAETERLETLYGRMLAEAGVTLVRGHAELQSEAAVRVGAKVLQAPRILVATGGAPSRDAIPGLAEAMTSNDVLDLSALPSDLLVIGGGYIAVEFASILQGLGCPVTLAFRDALPLRGFDTGLRERLALALQQRGITLAGGVALASLTRDADGFRLLRSDGTVLRAGAALNATGRHPATDGLGLAAAGVRTDERGAIAVDADSRTSTPGIWAVGDVTQRMNLTPVAIAEGRAFADTEFGARPTRVDHRTIASAVFTDPSLATVGLTEEAARQRGPVDVYEADFRPMKTAFAGSEERTYMKLVVDGLDDRVLGVHMLGADAPEIVQSLAVAMVAGATKRDFDRTMAIHPTAAEEFVLMRSPVRRWPMHDRMPA</sequence>
<feature type="binding site" evidence="8">
    <location>
        <position position="51"/>
    </location>
    <ligand>
        <name>FAD</name>
        <dbReference type="ChEBI" id="CHEBI:57692"/>
    </ligand>
</feature>
<dbReference type="InterPro" id="IPR016156">
    <property type="entry name" value="FAD/NAD-linked_Rdtase_dimer_sf"/>
</dbReference>
<keyword evidence="2 10" id="KW-0285">Flavoprotein</keyword>
<dbReference type="EC" id="1.8.1.7" evidence="13"/>
<dbReference type="PROSITE" id="PS00076">
    <property type="entry name" value="PYRIDINE_REDOX_1"/>
    <property type="match status" value="1"/>
</dbReference>
<keyword evidence="3 8" id="KW-0274">FAD</keyword>
<feature type="active site" description="Proton acceptor" evidence="7">
    <location>
        <position position="433"/>
    </location>
</feature>
<evidence type="ECO:0000256" key="8">
    <source>
        <dbReference type="PIRSR" id="PIRSR000350-3"/>
    </source>
</evidence>
<dbReference type="PANTHER" id="PTHR42737">
    <property type="entry name" value="GLUTATHIONE REDUCTASE"/>
    <property type="match status" value="1"/>
</dbReference>
<evidence type="ECO:0000256" key="1">
    <source>
        <dbReference type="ARBA" id="ARBA00007532"/>
    </source>
</evidence>
<evidence type="ECO:0000256" key="10">
    <source>
        <dbReference type="RuleBase" id="RU003691"/>
    </source>
</evidence>
<evidence type="ECO:0000256" key="2">
    <source>
        <dbReference type="ARBA" id="ARBA00022630"/>
    </source>
</evidence>
<dbReference type="InterPro" id="IPR012999">
    <property type="entry name" value="Pyr_OxRdtase_I_AS"/>
</dbReference>
<accession>A0A3S2TKD5</accession>
<dbReference type="GO" id="GO:0034599">
    <property type="term" value="P:cellular response to oxidative stress"/>
    <property type="evidence" value="ECO:0007669"/>
    <property type="project" value="TreeGrafter"/>
</dbReference>
<evidence type="ECO:0000256" key="3">
    <source>
        <dbReference type="ARBA" id="ARBA00022827"/>
    </source>
</evidence>
<dbReference type="InterPro" id="IPR001100">
    <property type="entry name" value="Pyr_nuc-diS_OxRdtase"/>
</dbReference>
<dbReference type="NCBIfam" id="NF004776">
    <property type="entry name" value="PRK06116.1"/>
    <property type="match status" value="1"/>
</dbReference>
<evidence type="ECO:0000259" key="11">
    <source>
        <dbReference type="Pfam" id="PF02852"/>
    </source>
</evidence>
<dbReference type="SUPFAM" id="SSF55424">
    <property type="entry name" value="FAD/NAD-linked reductases, dimerisation (C-terminal) domain"/>
    <property type="match status" value="1"/>
</dbReference>
<dbReference type="InterPro" id="IPR046952">
    <property type="entry name" value="GSHR/TRXR-like"/>
</dbReference>
<evidence type="ECO:0000256" key="7">
    <source>
        <dbReference type="PIRSR" id="PIRSR000350-2"/>
    </source>
</evidence>
<dbReference type="InterPro" id="IPR023753">
    <property type="entry name" value="FAD/NAD-binding_dom"/>
</dbReference>